<proteinExistence type="predicted"/>
<dbReference type="AlphaFoldDB" id="A0AAJ6B4P1"/>
<name>A0AAJ6B4P1_9SPHI</name>
<evidence type="ECO:0008006" key="4">
    <source>
        <dbReference type="Google" id="ProtNLM"/>
    </source>
</evidence>
<dbReference type="EMBL" id="CP119313">
    <property type="protein sequence ID" value="WEK17822.1"/>
    <property type="molecule type" value="Genomic_DNA"/>
</dbReference>
<sequence>MKKLVLTLSVLAIMVTIISCNGGAQNDAKNLASQIQTTIKETAPGSIPTTAAGLTMRAKIDGKEWQANAMMPVTDRTGRIVGYHDKDYISLIYNRKDLVQGKKIKISSVDFVNHDNGICGGGDGEMTITKVDSDWVEGTFFFTVNHCSDEKGKTNIKVTDGFFRFPLEK</sequence>
<keyword evidence="1" id="KW-0732">Signal</keyword>
<reference evidence="2" key="1">
    <citation type="submission" date="2023-03" db="EMBL/GenBank/DDBJ databases">
        <title>Andean soil-derived lignocellulolytic bacterial consortium as a source of novel taxa and putative plastic-active enzymes.</title>
        <authorList>
            <person name="Diaz-Garcia L."/>
            <person name="Chuvochina M."/>
            <person name="Feuerriegel G."/>
            <person name="Bunk B."/>
            <person name="Sproer C."/>
            <person name="Streit W.R."/>
            <person name="Rodriguez L.M."/>
            <person name="Overmann J."/>
            <person name="Jimenez D.J."/>
        </authorList>
    </citation>
    <scope>NUCLEOTIDE SEQUENCE</scope>
    <source>
        <strain evidence="2">MAG 3858</strain>
    </source>
</reference>
<organism evidence="2 3">
    <name type="scientific">Candidatus Pedobacter colombiensis</name>
    <dbReference type="NCBI Taxonomy" id="3121371"/>
    <lineage>
        <taxon>Bacteria</taxon>
        <taxon>Pseudomonadati</taxon>
        <taxon>Bacteroidota</taxon>
        <taxon>Sphingobacteriia</taxon>
        <taxon>Sphingobacteriales</taxon>
        <taxon>Sphingobacteriaceae</taxon>
        <taxon>Pedobacter</taxon>
    </lineage>
</organism>
<feature type="signal peptide" evidence="1">
    <location>
        <begin position="1"/>
        <end position="24"/>
    </location>
</feature>
<gene>
    <name evidence="2" type="ORF">P0Y49_13540</name>
</gene>
<evidence type="ECO:0000313" key="3">
    <source>
        <dbReference type="Proteomes" id="UP001214530"/>
    </source>
</evidence>
<dbReference type="PROSITE" id="PS51257">
    <property type="entry name" value="PROKAR_LIPOPROTEIN"/>
    <property type="match status" value="1"/>
</dbReference>
<dbReference type="Proteomes" id="UP001214530">
    <property type="component" value="Chromosome"/>
</dbReference>
<evidence type="ECO:0000313" key="2">
    <source>
        <dbReference type="EMBL" id="WEK17822.1"/>
    </source>
</evidence>
<protein>
    <recommendedName>
        <fullName evidence="4">Lipoprotein</fullName>
    </recommendedName>
</protein>
<evidence type="ECO:0000256" key="1">
    <source>
        <dbReference type="SAM" id="SignalP"/>
    </source>
</evidence>
<feature type="chain" id="PRO_5042604761" description="Lipoprotein" evidence="1">
    <location>
        <begin position="25"/>
        <end position="169"/>
    </location>
</feature>
<accession>A0AAJ6B4P1</accession>